<name>A0A1G7UIZ0_9PROT</name>
<dbReference type="EMBL" id="FNCV01000001">
    <property type="protein sequence ID" value="SDG47474.1"/>
    <property type="molecule type" value="Genomic_DNA"/>
</dbReference>
<dbReference type="AlphaFoldDB" id="A0A1G7UIZ0"/>
<evidence type="ECO:0000259" key="2">
    <source>
        <dbReference type="Pfam" id="PF01883"/>
    </source>
</evidence>
<organism evidence="3 4">
    <name type="scientific">Roseospirillum parvum</name>
    <dbReference type="NCBI Taxonomy" id="83401"/>
    <lineage>
        <taxon>Bacteria</taxon>
        <taxon>Pseudomonadati</taxon>
        <taxon>Pseudomonadota</taxon>
        <taxon>Alphaproteobacteria</taxon>
        <taxon>Rhodospirillales</taxon>
        <taxon>Rhodospirillaceae</taxon>
        <taxon>Roseospirillum</taxon>
    </lineage>
</organism>
<dbReference type="InterPro" id="IPR034904">
    <property type="entry name" value="FSCA_dom_sf"/>
</dbReference>
<dbReference type="InterPro" id="IPR002744">
    <property type="entry name" value="MIP18-like"/>
</dbReference>
<protein>
    <submittedName>
        <fullName evidence="3">FeS assembly SUF system protein</fullName>
    </submittedName>
</protein>
<dbReference type="InterPro" id="IPR052339">
    <property type="entry name" value="Fe-S_Maturation_MIP18"/>
</dbReference>
<evidence type="ECO:0000313" key="3">
    <source>
        <dbReference type="EMBL" id="SDG47474.1"/>
    </source>
</evidence>
<dbReference type="SUPFAM" id="SSF117916">
    <property type="entry name" value="Fe-S cluster assembly (FSCA) domain-like"/>
    <property type="match status" value="1"/>
</dbReference>
<dbReference type="Pfam" id="PF01883">
    <property type="entry name" value="FeS_assembly_P"/>
    <property type="match status" value="1"/>
</dbReference>
<dbReference type="OrthoDB" id="9805360at2"/>
<evidence type="ECO:0000256" key="1">
    <source>
        <dbReference type="SAM" id="MobiDB-lite"/>
    </source>
</evidence>
<dbReference type="PANTHER" id="PTHR42831:SF1">
    <property type="entry name" value="FE-S PROTEIN MATURATION AUXILIARY FACTOR YITW"/>
    <property type="match status" value="1"/>
</dbReference>
<evidence type="ECO:0000313" key="4">
    <source>
        <dbReference type="Proteomes" id="UP000217076"/>
    </source>
</evidence>
<feature type="region of interest" description="Disordered" evidence="1">
    <location>
        <begin position="1"/>
        <end position="34"/>
    </location>
</feature>
<gene>
    <name evidence="3" type="ORF">SAMN05421742_101344</name>
</gene>
<sequence length="133" mass="14155">MMPMHPMMSRAATPPPDEGFEATAGQPLTEGTAPADEAAVIEALKTVHDPEIPVNIHDLGLIYEHTVDDKGDVFVVMTLTAPACPVAGELPGEVAEAVARVEGVGKVTVRLTWEPPWTPARMSDLAKVALDMF</sequence>
<dbReference type="Proteomes" id="UP000217076">
    <property type="component" value="Unassembled WGS sequence"/>
</dbReference>
<dbReference type="RefSeq" id="WP_092614378.1">
    <property type="nucleotide sequence ID" value="NZ_FNCV01000001.1"/>
</dbReference>
<proteinExistence type="predicted"/>
<reference evidence="4" key="1">
    <citation type="submission" date="2016-10" db="EMBL/GenBank/DDBJ databases">
        <authorList>
            <person name="Varghese N."/>
            <person name="Submissions S."/>
        </authorList>
    </citation>
    <scope>NUCLEOTIDE SEQUENCE [LARGE SCALE GENOMIC DNA]</scope>
    <source>
        <strain evidence="4">930I</strain>
    </source>
</reference>
<keyword evidence="4" id="KW-1185">Reference proteome</keyword>
<dbReference type="STRING" id="83401.SAMN05421742_101344"/>
<dbReference type="Gene3D" id="3.30.300.130">
    <property type="entry name" value="Fe-S cluster assembly (FSCA)"/>
    <property type="match status" value="1"/>
</dbReference>
<accession>A0A1G7UIZ0</accession>
<dbReference type="PANTHER" id="PTHR42831">
    <property type="entry name" value="FE-S PROTEIN MATURATION AUXILIARY FACTOR YITW"/>
    <property type="match status" value="1"/>
</dbReference>
<feature type="domain" description="MIP18 family-like" evidence="2">
    <location>
        <begin position="37"/>
        <end position="109"/>
    </location>
</feature>